<gene>
    <name evidence="1" type="ORF">LOK49_LG10G01492</name>
</gene>
<protein>
    <submittedName>
        <fullName evidence="1">Uncharacterized protein</fullName>
    </submittedName>
</protein>
<evidence type="ECO:0000313" key="1">
    <source>
        <dbReference type="EMBL" id="KAI7999004.1"/>
    </source>
</evidence>
<name>A0ACC0GEK6_9ERIC</name>
<dbReference type="EMBL" id="CM045767">
    <property type="protein sequence ID" value="KAI7999004.1"/>
    <property type="molecule type" value="Genomic_DNA"/>
</dbReference>
<reference evidence="1 2" key="1">
    <citation type="journal article" date="2022" name="Plant J.">
        <title>Chromosome-level genome of Camellia lanceoleosa provides a valuable resource for understanding genome evolution and self-incompatibility.</title>
        <authorList>
            <person name="Gong W."/>
            <person name="Xiao S."/>
            <person name="Wang L."/>
            <person name="Liao Z."/>
            <person name="Chang Y."/>
            <person name="Mo W."/>
            <person name="Hu G."/>
            <person name="Li W."/>
            <person name="Zhao G."/>
            <person name="Zhu H."/>
            <person name="Hu X."/>
            <person name="Ji K."/>
            <person name="Xiang X."/>
            <person name="Song Q."/>
            <person name="Yuan D."/>
            <person name="Jin S."/>
            <person name="Zhang L."/>
        </authorList>
    </citation>
    <scope>NUCLEOTIDE SEQUENCE [LARGE SCALE GENOMIC DNA]</scope>
    <source>
        <strain evidence="1">SQ_2022a</strain>
    </source>
</reference>
<evidence type="ECO:0000313" key="2">
    <source>
        <dbReference type="Proteomes" id="UP001060215"/>
    </source>
</evidence>
<proteinExistence type="predicted"/>
<keyword evidence="2" id="KW-1185">Reference proteome</keyword>
<accession>A0ACC0GEK6</accession>
<sequence length="283" mass="30119">MSSFPTSNSNTEHNLSENTFNSKTHVFQYRNPKKCTKIGSNLLKAKTVALEKLNSKNIHTSKISKHLKHILGTTERESPTFLQIQDLHDSTIHQHRVPPRPHSQPNRLITQIKLTTNRLRESPIAIAEKHHIVADIEILLPRLHDEGIVDGDAGDGVNAFGFELRRLLDETWEMFLGASGGESAGDGEEDGLLVCGEVGDGDGLELVGVVEVGEGGVGELVADGDGGDFGGGGGGGGEFEGCVAVTEFEVEERERGGRGEEGFGGEERGGGGGGEREGFGGGE</sequence>
<dbReference type="Proteomes" id="UP001060215">
    <property type="component" value="Chromosome 10"/>
</dbReference>
<comment type="caution">
    <text evidence="1">The sequence shown here is derived from an EMBL/GenBank/DDBJ whole genome shotgun (WGS) entry which is preliminary data.</text>
</comment>
<organism evidence="1 2">
    <name type="scientific">Camellia lanceoleosa</name>
    <dbReference type="NCBI Taxonomy" id="1840588"/>
    <lineage>
        <taxon>Eukaryota</taxon>
        <taxon>Viridiplantae</taxon>
        <taxon>Streptophyta</taxon>
        <taxon>Embryophyta</taxon>
        <taxon>Tracheophyta</taxon>
        <taxon>Spermatophyta</taxon>
        <taxon>Magnoliopsida</taxon>
        <taxon>eudicotyledons</taxon>
        <taxon>Gunneridae</taxon>
        <taxon>Pentapetalae</taxon>
        <taxon>asterids</taxon>
        <taxon>Ericales</taxon>
        <taxon>Theaceae</taxon>
        <taxon>Camellia</taxon>
    </lineage>
</organism>